<dbReference type="InterPro" id="IPR036397">
    <property type="entry name" value="RNaseH_sf"/>
</dbReference>
<dbReference type="AlphaFoldDB" id="A0A0A9Y0X7"/>
<dbReference type="Pfam" id="PF00075">
    <property type="entry name" value="RNase_H"/>
    <property type="match status" value="1"/>
</dbReference>
<reference evidence="2" key="1">
    <citation type="journal article" date="2014" name="PLoS ONE">
        <title>Transcriptome-Based Identification of ABC Transporters in the Western Tarnished Plant Bug Lygus hesperus.</title>
        <authorList>
            <person name="Hull J.J."/>
            <person name="Chaney K."/>
            <person name="Geib S.M."/>
            <person name="Fabrick J.A."/>
            <person name="Brent C.S."/>
            <person name="Walsh D."/>
            <person name="Lavine L.C."/>
        </authorList>
    </citation>
    <scope>NUCLEOTIDE SEQUENCE</scope>
</reference>
<dbReference type="GO" id="GO:0003676">
    <property type="term" value="F:nucleic acid binding"/>
    <property type="evidence" value="ECO:0007669"/>
    <property type="project" value="InterPro"/>
</dbReference>
<dbReference type="PROSITE" id="PS50879">
    <property type="entry name" value="RNASE_H_1"/>
    <property type="match status" value="1"/>
</dbReference>
<feature type="domain" description="RNase H type-1" evidence="1">
    <location>
        <begin position="1"/>
        <end position="102"/>
    </location>
</feature>
<protein>
    <submittedName>
        <fullName evidence="2">Gag-Pol polyprotein</fullName>
    </submittedName>
</protein>
<proteinExistence type="predicted"/>
<dbReference type="CDD" id="cd09276">
    <property type="entry name" value="Rnase_HI_RT_non_LTR"/>
    <property type="match status" value="1"/>
</dbReference>
<dbReference type="InterPro" id="IPR012337">
    <property type="entry name" value="RNaseH-like_sf"/>
</dbReference>
<accession>A0A0A9Y0X7</accession>
<evidence type="ECO:0000313" key="2">
    <source>
        <dbReference type="EMBL" id="JAG23140.1"/>
    </source>
</evidence>
<organism evidence="2">
    <name type="scientific">Lygus hesperus</name>
    <name type="common">Western plant bug</name>
    <dbReference type="NCBI Taxonomy" id="30085"/>
    <lineage>
        <taxon>Eukaryota</taxon>
        <taxon>Metazoa</taxon>
        <taxon>Ecdysozoa</taxon>
        <taxon>Arthropoda</taxon>
        <taxon>Hexapoda</taxon>
        <taxon>Insecta</taxon>
        <taxon>Pterygota</taxon>
        <taxon>Neoptera</taxon>
        <taxon>Paraneoptera</taxon>
        <taxon>Hemiptera</taxon>
        <taxon>Heteroptera</taxon>
        <taxon>Panheteroptera</taxon>
        <taxon>Cimicomorpha</taxon>
        <taxon>Miridae</taxon>
        <taxon>Mirini</taxon>
        <taxon>Lygus</taxon>
    </lineage>
</organism>
<dbReference type="InterPro" id="IPR002156">
    <property type="entry name" value="RNaseH_domain"/>
</dbReference>
<dbReference type="Gene3D" id="3.30.420.10">
    <property type="entry name" value="Ribonuclease H-like superfamily/Ribonuclease H"/>
    <property type="match status" value="1"/>
</dbReference>
<sequence length="235" mass="25821">EESFQLICSSNFDGEIAAVLMALREIQTRRLQQTVIFVDSQAAMLALGSAATPAPSRAIHESLEVLAQIREYGGVVHLQWTPSHCGVKGNEEADRLAKPGALKAQPDPPQSLHTAKRQIAAAIACRTKERLVAASAGKDWESLMAEDGQISQTLPRRMSVALFRMLTGHDYLQKHLNRLRIVDSPMCPLCSQGEMDARHLMECAALEGVNGSTPEETACERYWAARRLMQSRTGV</sequence>
<feature type="non-terminal residue" evidence="2">
    <location>
        <position position="235"/>
    </location>
</feature>
<name>A0A0A9Y0X7_LYGHE</name>
<dbReference type="SUPFAM" id="SSF53098">
    <property type="entry name" value="Ribonuclease H-like"/>
    <property type="match status" value="1"/>
</dbReference>
<dbReference type="EMBL" id="GBHO01020464">
    <property type="protein sequence ID" value="JAG23140.1"/>
    <property type="molecule type" value="Transcribed_RNA"/>
</dbReference>
<evidence type="ECO:0000259" key="1">
    <source>
        <dbReference type="PROSITE" id="PS50879"/>
    </source>
</evidence>
<gene>
    <name evidence="2" type="ORF">CM83_102184</name>
</gene>
<dbReference type="GO" id="GO:0004523">
    <property type="term" value="F:RNA-DNA hybrid ribonuclease activity"/>
    <property type="evidence" value="ECO:0007669"/>
    <property type="project" value="InterPro"/>
</dbReference>
<feature type="non-terminal residue" evidence="2">
    <location>
        <position position="1"/>
    </location>
</feature>
<reference evidence="2" key="2">
    <citation type="submission" date="2014-07" db="EMBL/GenBank/DDBJ databases">
        <authorList>
            <person name="Hull J."/>
        </authorList>
    </citation>
    <scope>NUCLEOTIDE SEQUENCE</scope>
</reference>